<dbReference type="InterPro" id="IPR045854">
    <property type="entry name" value="NO2/SO3_Rdtase_4Fe4S_sf"/>
</dbReference>
<proteinExistence type="predicted"/>
<dbReference type="RefSeq" id="WP_003540078.1">
    <property type="nucleotide sequence ID" value="NC_015565.1"/>
</dbReference>
<evidence type="ECO:0000256" key="2">
    <source>
        <dbReference type="ARBA" id="ARBA00023004"/>
    </source>
</evidence>
<evidence type="ECO:0000313" key="5">
    <source>
        <dbReference type="EMBL" id="AEF95152.1"/>
    </source>
</evidence>
<dbReference type="PROSITE" id="PS00198">
    <property type="entry name" value="4FE4S_FER_1"/>
    <property type="match status" value="1"/>
</dbReference>
<feature type="domain" description="4Fe-4S ferredoxin-type" evidence="4">
    <location>
        <begin position="118"/>
        <end position="147"/>
    </location>
</feature>
<dbReference type="GO" id="GO:0051536">
    <property type="term" value="F:iron-sulfur cluster binding"/>
    <property type="evidence" value="ECO:0007669"/>
    <property type="project" value="UniProtKB-KW"/>
</dbReference>
<dbReference type="SUPFAM" id="SSF56014">
    <property type="entry name" value="Nitrite and sulphite reductase 4Fe-4S domain-like"/>
    <property type="match status" value="1"/>
</dbReference>
<keyword evidence="3" id="KW-0411">Iron-sulfur</keyword>
<dbReference type="Gene3D" id="3.30.70.20">
    <property type="match status" value="1"/>
</dbReference>
<accession>F6B3C1</accession>
<dbReference type="AlphaFoldDB" id="F6B3C1"/>
<feature type="domain" description="4Fe-4S ferredoxin-type" evidence="4">
    <location>
        <begin position="90"/>
        <end position="117"/>
    </location>
</feature>
<evidence type="ECO:0000259" key="4">
    <source>
        <dbReference type="PROSITE" id="PS51379"/>
    </source>
</evidence>
<dbReference type="PROSITE" id="PS51379">
    <property type="entry name" value="4FE4S_FER_2"/>
    <property type="match status" value="2"/>
</dbReference>
<dbReference type="Proteomes" id="UP000009226">
    <property type="component" value="Chromosome"/>
</dbReference>
<dbReference type="GO" id="GO:0046872">
    <property type="term" value="F:metal ion binding"/>
    <property type="evidence" value="ECO:0007669"/>
    <property type="project" value="UniProtKB-KW"/>
</dbReference>
<protein>
    <submittedName>
        <fullName evidence="5">Nitrite and sulphite reductase 4Fe-4S region</fullName>
    </submittedName>
</protein>
<dbReference type="Pfam" id="PF00037">
    <property type="entry name" value="Fer4"/>
    <property type="match status" value="1"/>
</dbReference>
<dbReference type="eggNOG" id="COG2221">
    <property type="taxonomic scope" value="Bacteria"/>
</dbReference>
<evidence type="ECO:0000313" key="6">
    <source>
        <dbReference type="Proteomes" id="UP000009226"/>
    </source>
</evidence>
<dbReference type="InterPro" id="IPR006067">
    <property type="entry name" value="NO2/SO3_Rdtase_4Fe4S_dom"/>
</dbReference>
<gene>
    <name evidence="5" type="ordered locus">Desca_2317</name>
</gene>
<dbReference type="SUPFAM" id="SSF54862">
    <property type="entry name" value="4Fe-4S ferredoxins"/>
    <property type="match status" value="1"/>
</dbReference>
<dbReference type="InterPro" id="IPR017896">
    <property type="entry name" value="4Fe4S_Fe-S-bd"/>
</dbReference>
<dbReference type="KEGG" id="dca:Desca_2317"/>
<dbReference type="HOGENOM" id="CLU_072599_2_0_9"/>
<keyword evidence="6" id="KW-1185">Reference proteome</keyword>
<sequence>MVRGEKEKLNSTELYQINKCWDCHNALVDMDEAAKRLHEIFQEIDFSRRQLARLGGVKPKSHNIFQVAIAGCPNSCCQPQIKDFALQGQAVPEIGAGCTMCGLCVAACPDDCIVLGEAGPIIDRQVCLNCGKCAAKCPTGAIKINKRGYRVIRGGKLGRRPQLAQEVCSLTNVRGAAALLRETLDLLLQQGKPGERLGSLLQRLQKVENCEENLAGAKPLGVPTRGTSRRQP</sequence>
<dbReference type="Gene3D" id="3.30.413.10">
    <property type="entry name" value="Sulfite Reductase Hemoprotein, domain 1"/>
    <property type="match status" value="1"/>
</dbReference>
<dbReference type="GO" id="GO:0020037">
    <property type="term" value="F:heme binding"/>
    <property type="evidence" value="ECO:0007669"/>
    <property type="project" value="InterPro"/>
</dbReference>
<keyword evidence="1" id="KW-0479">Metal-binding</keyword>
<dbReference type="STRING" id="868595.Desca_2317"/>
<evidence type="ECO:0000256" key="3">
    <source>
        <dbReference type="ARBA" id="ARBA00023014"/>
    </source>
</evidence>
<organism evidence="5 6">
    <name type="scientific">Desulfotomaculum nigrificans (strain DSM 14880 / VKM B-2319 / CO-1-SRB)</name>
    <name type="common">Desulfotomaculum carboxydivorans</name>
    <dbReference type="NCBI Taxonomy" id="868595"/>
    <lineage>
        <taxon>Bacteria</taxon>
        <taxon>Bacillati</taxon>
        <taxon>Bacillota</taxon>
        <taxon>Clostridia</taxon>
        <taxon>Eubacteriales</taxon>
        <taxon>Desulfotomaculaceae</taxon>
        <taxon>Desulfotomaculum</taxon>
    </lineage>
</organism>
<name>F6B3C1_DESCC</name>
<dbReference type="InterPro" id="IPR017900">
    <property type="entry name" value="4Fe4S_Fe_S_CS"/>
</dbReference>
<dbReference type="GO" id="GO:0016491">
    <property type="term" value="F:oxidoreductase activity"/>
    <property type="evidence" value="ECO:0007669"/>
    <property type="project" value="InterPro"/>
</dbReference>
<dbReference type="Pfam" id="PF01077">
    <property type="entry name" value="NIR_SIR"/>
    <property type="match status" value="1"/>
</dbReference>
<keyword evidence="2" id="KW-0408">Iron</keyword>
<evidence type="ECO:0000256" key="1">
    <source>
        <dbReference type="ARBA" id="ARBA00022723"/>
    </source>
</evidence>
<dbReference type="EMBL" id="CP002736">
    <property type="protein sequence ID" value="AEF95152.1"/>
    <property type="molecule type" value="Genomic_DNA"/>
</dbReference>
<reference evidence="5 6" key="1">
    <citation type="submission" date="2011-05" db="EMBL/GenBank/DDBJ databases">
        <title>Complete sequence of Desulfotomaculum carboxydivorans CO-1-SRB.</title>
        <authorList>
            <consortium name="US DOE Joint Genome Institute"/>
            <person name="Lucas S."/>
            <person name="Han J."/>
            <person name="Lapidus A."/>
            <person name="Cheng J.-F."/>
            <person name="Goodwin L."/>
            <person name="Pitluck S."/>
            <person name="Peters L."/>
            <person name="Mikhailova N."/>
            <person name="Lu M."/>
            <person name="Han C."/>
            <person name="Tapia R."/>
            <person name="Land M."/>
            <person name="Hauser L."/>
            <person name="Kyrpides N."/>
            <person name="Ivanova N."/>
            <person name="Pagani I."/>
            <person name="Stams A."/>
            <person name="Plugge C."/>
            <person name="Muyzer G."/>
            <person name="Kuever J."/>
            <person name="Parshina S."/>
            <person name="Ivanova A."/>
            <person name="Nazina T."/>
            <person name="Woyke T."/>
        </authorList>
    </citation>
    <scope>NUCLEOTIDE SEQUENCE [LARGE SCALE GENOMIC DNA]</scope>
    <source>
        <strain evidence="6">DSM 14880 / VKM B-2319 / CO-1-SRB</strain>
    </source>
</reference>